<evidence type="ECO:0000256" key="1">
    <source>
        <dbReference type="SAM" id="Phobius"/>
    </source>
</evidence>
<dbReference type="InterPro" id="IPR012495">
    <property type="entry name" value="TadE-like_dom"/>
</dbReference>
<dbReference type="OrthoDB" id="286507at2"/>
<dbReference type="AlphaFoldDB" id="A0A2S8GSB4"/>
<dbReference type="Proteomes" id="UP000239388">
    <property type="component" value="Unassembled WGS sequence"/>
</dbReference>
<keyword evidence="1" id="KW-1133">Transmembrane helix</keyword>
<evidence type="ECO:0000313" key="6">
    <source>
        <dbReference type="Proteomes" id="UP000239388"/>
    </source>
</evidence>
<dbReference type="EMBL" id="PUHZ01000007">
    <property type="protein sequence ID" value="PQO46904.1"/>
    <property type="molecule type" value="Genomic_DNA"/>
</dbReference>
<comment type="caution">
    <text evidence="4">The sequence shown here is derived from an EMBL/GenBank/DDBJ whole genome shotgun (WGS) entry which is preliminary data.</text>
</comment>
<organism evidence="4 5">
    <name type="scientific">Blastopirellula marina</name>
    <dbReference type="NCBI Taxonomy" id="124"/>
    <lineage>
        <taxon>Bacteria</taxon>
        <taxon>Pseudomonadati</taxon>
        <taxon>Planctomycetota</taxon>
        <taxon>Planctomycetia</taxon>
        <taxon>Pirellulales</taxon>
        <taxon>Pirellulaceae</taxon>
        <taxon>Blastopirellula</taxon>
    </lineage>
</organism>
<name>A0A2S8GSB4_9BACT</name>
<keyword evidence="1" id="KW-0472">Membrane</keyword>
<reference evidence="5 6" key="1">
    <citation type="submission" date="2018-02" db="EMBL/GenBank/DDBJ databases">
        <title>Comparative genomes isolates from brazilian mangrove.</title>
        <authorList>
            <person name="Araujo J.E."/>
            <person name="Taketani R.G."/>
            <person name="Silva M.C.P."/>
            <person name="Loureco M.V."/>
            <person name="Andreote F.D."/>
        </authorList>
    </citation>
    <scope>NUCLEOTIDE SEQUENCE [LARGE SCALE GENOMIC DNA]</scope>
    <source>
        <strain evidence="3 6">NAP PRIS-MGV</strain>
        <strain evidence="4 5">Nap-Phe MGV</strain>
    </source>
</reference>
<evidence type="ECO:0000313" key="3">
    <source>
        <dbReference type="EMBL" id="PQO26461.1"/>
    </source>
</evidence>
<evidence type="ECO:0000259" key="2">
    <source>
        <dbReference type="Pfam" id="PF07811"/>
    </source>
</evidence>
<protein>
    <recommendedName>
        <fullName evidence="2">TadE-like domain-containing protein</fullName>
    </recommendedName>
</protein>
<gene>
    <name evidence="4" type="ORF">C5Y93_07060</name>
    <name evidence="3" type="ORF">C5Y98_30450</name>
</gene>
<evidence type="ECO:0000313" key="4">
    <source>
        <dbReference type="EMBL" id="PQO46904.1"/>
    </source>
</evidence>
<sequence>MRNRKPRRTGATLIEGAFCLAVLFFMVVGMLEFGVASLRRNLLREGASRVARAAMLRGRNTDLDEWGPSQQEMNGADENPIAAALLPVLTTMSPEDVAIVVDWPDADNRTEKRVNVVLTYEHRLLFGQIWFMDQVPLTAECQMRIEK</sequence>
<accession>A0A2S8GSB4</accession>
<feature type="domain" description="TadE-like" evidence="2">
    <location>
        <begin position="10"/>
        <end position="52"/>
    </location>
</feature>
<dbReference type="EMBL" id="PUIB01000031">
    <property type="protein sequence ID" value="PQO26461.1"/>
    <property type="molecule type" value="Genomic_DNA"/>
</dbReference>
<dbReference type="Proteomes" id="UP000237819">
    <property type="component" value="Unassembled WGS sequence"/>
</dbReference>
<dbReference type="RefSeq" id="WP_105334703.1">
    <property type="nucleotide sequence ID" value="NZ_PUHZ01000007.1"/>
</dbReference>
<dbReference type="Pfam" id="PF07811">
    <property type="entry name" value="TadE"/>
    <property type="match status" value="1"/>
</dbReference>
<keyword evidence="1" id="KW-0812">Transmembrane</keyword>
<feature type="transmembrane region" description="Helical" evidence="1">
    <location>
        <begin position="12"/>
        <end position="31"/>
    </location>
</feature>
<evidence type="ECO:0000313" key="5">
    <source>
        <dbReference type="Proteomes" id="UP000237819"/>
    </source>
</evidence>
<proteinExistence type="predicted"/>